<evidence type="ECO:0000313" key="2">
    <source>
        <dbReference type="Proteomes" id="UP000762253"/>
    </source>
</evidence>
<keyword evidence="2" id="KW-1185">Reference proteome</keyword>
<name>A0ABX1MHY0_9CYAN</name>
<reference evidence="1 2" key="1">
    <citation type="submission" date="2018-06" db="EMBL/GenBank/DDBJ databases">
        <title>Comparative genomics of Brasilonema spp. strains.</title>
        <authorList>
            <person name="Alvarenga D.O."/>
            <person name="Fiore M.F."/>
            <person name="Varani A.M."/>
        </authorList>
    </citation>
    <scope>NUCLEOTIDE SEQUENCE [LARGE SCALE GENOMIC DNA]</scope>
    <source>
        <strain evidence="1 2">UFV-OR1</strain>
    </source>
</reference>
<evidence type="ECO:0000313" key="1">
    <source>
        <dbReference type="EMBL" id="NMF67476.1"/>
    </source>
</evidence>
<protein>
    <submittedName>
        <fullName evidence="1">CHAT domain-containing protein</fullName>
    </submittedName>
</protein>
<proteinExistence type="predicted"/>
<feature type="non-terminal residue" evidence="1">
    <location>
        <position position="1"/>
    </location>
</feature>
<gene>
    <name evidence="1" type="ORF">DP115_34040</name>
</gene>
<dbReference type="EMBL" id="QMEC01000324">
    <property type="protein sequence ID" value="NMF67476.1"/>
    <property type="molecule type" value="Genomic_DNA"/>
</dbReference>
<organism evidence="1 2">
    <name type="scientific">Brasilonema octagenarum UFV-OR1</name>
    <dbReference type="NCBI Taxonomy" id="417115"/>
    <lineage>
        <taxon>Bacteria</taxon>
        <taxon>Bacillati</taxon>
        <taxon>Cyanobacteriota</taxon>
        <taxon>Cyanophyceae</taxon>
        <taxon>Nostocales</taxon>
        <taxon>Scytonemataceae</taxon>
        <taxon>Brasilonema</taxon>
        <taxon>Octagenarum group</taxon>
    </lineage>
</organism>
<accession>A0ABX1MHY0</accession>
<sequence length="86" mass="9583">QEAIALLESPDRRKIENAFADAQEEVNKPNPDKNEVGKALDRAFDYAKRAEGFASLVEKLKPHLTKTTAWLGENWHKLLGIVGLGI</sequence>
<comment type="caution">
    <text evidence="1">The sequence shown here is derived from an EMBL/GenBank/DDBJ whole genome shotgun (WGS) entry which is preliminary data.</text>
</comment>
<dbReference type="Proteomes" id="UP000762253">
    <property type="component" value="Unassembled WGS sequence"/>
</dbReference>